<evidence type="ECO:0000313" key="3">
    <source>
        <dbReference type="Proteomes" id="UP000373449"/>
    </source>
</evidence>
<sequence>MKSLMISALLASLFASASVYADEEYDLKCTLESGEKMTLSHGSDTVYISFKAIDDPDEGGSVIKLDIPSGEAQQTMTKNSTTGVTAYILRGTGDDIEGSIAVVYEKHQGKQDAYFSVMNSLGAEIQSHSCKISTIKADSRLLIKGIAHIPPIN</sequence>
<name>A0A484ZUL3_9GAMM</name>
<evidence type="ECO:0000256" key="1">
    <source>
        <dbReference type="SAM" id="SignalP"/>
    </source>
</evidence>
<protein>
    <submittedName>
        <fullName evidence="2">Uncharacterized protein</fullName>
    </submittedName>
</protein>
<dbReference type="Proteomes" id="UP000373449">
    <property type="component" value="Unassembled WGS sequence"/>
</dbReference>
<feature type="signal peptide" evidence="1">
    <location>
        <begin position="1"/>
        <end position="21"/>
    </location>
</feature>
<gene>
    <name evidence="2" type="ORF">NCTC12282_04811</name>
</gene>
<dbReference type="RefSeq" id="WP_051323451.1">
    <property type="nucleotide sequence ID" value="NZ_CAADJA010000002.1"/>
</dbReference>
<keyword evidence="1" id="KW-0732">Signal</keyword>
<proteinExistence type="predicted"/>
<reference evidence="2 3" key="1">
    <citation type="submission" date="2019-03" db="EMBL/GenBank/DDBJ databases">
        <authorList>
            <consortium name="Pathogen Informatics"/>
        </authorList>
    </citation>
    <scope>NUCLEOTIDE SEQUENCE [LARGE SCALE GENOMIC DNA]</scope>
    <source>
        <strain evidence="2 3">NCTC12282</strain>
    </source>
</reference>
<accession>A0A484ZUL3</accession>
<dbReference type="AlphaFoldDB" id="A0A484ZUL3"/>
<evidence type="ECO:0000313" key="2">
    <source>
        <dbReference type="EMBL" id="VFS51033.1"/>
    </source>
</evidence>
<feature type="chain" id="PRO_5019729147" evidence="1">
    <location>
        <begin position="22"/>
        <end position="153"/>
    </location>
</feature>
<organism evidence="2 3">
    <name type="scientific">Budvicia aquatica</name>
    <dbReference type="NCBI Taxonomy" id="82979"/>
    <lineage>
        <taxon>Bacteria</taxon>
        <taxon>Pseudomonadati</taxon>
        <taxon>Pseudomonadota</taxon>
        <taxon>Gammaproteobacteria</taxon>
        <taxon>Enterobacterales</taxon>
        <taxon>Budviciaceae</taxon>
        <taxon>Budvicia</taxon>
    </lineage>
</organism>
<dbReference type="EMBL" id="CAADJA010000002">
    <property type="protein sequence ID" value="VFS51033.1"/>
    <property type="molecule type" value="Genomic_DNA"/>
</dbReference>